<feature type="region of interest" description="Disordered" evidence="1">
    <location>
        <begin position="1"/>
        <end position="96"/>
    </location>
</feature>
<dbReference type="EMBL" id="LR796947">
    <property type="protein sequence ID" value="CAB4177269.1"/>
    <property type="molecule type" value="Genomic_DNA"/>
</dbReference>
<feature type="compositionally biased region" description="Polar residues" evidence="1">
    <location>
        <begin position="42"/>
        <end position="53"/>
    </location>
</feature>
<proteinExistence type="predicted"/>
<gene>
    <name evidence="2" type="ORF">UFOVP999_16</name>
</gene>
<name>A0A6J5PZM8_9CAUD</name>
<evidence type="ECO:0000313" key="2">
    <source>
        <dbReference type="EMBL" id="CAB4177269.1"/>
    </source>
</evidence>
<organism evidence="2">
    <name type="scientific">uncultured Caudovirales phage</name>
    <dbReference type="NCBI Taxonomy" id="2100421"/>
    <lineage>
        <taxon>Viruses</taxon>
        <taxon>Duplodnaviria</taxon>
        <taxon>Heunggongvirae</taxon>
        <taxon>Uroviricota</taxon>
        <taxon>Caudoviricetes</taxon>
        <taxon>Peduoviridae</taxon>
        <taxon>Maltschvirus</taxon>
        <taxon>Maltschvirus maltsch</taxon>
    </lineage>
</organism>
<sequence>MAAGGYQQPTNPAPVSGPGALSQRTDGAGQPAQYMSGLPYGQGQQNMSNQQAVTLAGNPFPETELPTLTPVTRRPNEPGTTGLDIGAGADSRVLNRRPERETLASVLNEIARFDSSGEAELLFQKFYNQ</sequence>
<evidence type="ECO:0000256" key="1">
    <source>
        <dbReference type="SAM" id="MobiDB-lite"/>
    </source>
</evidence>
<protein>
    <submittedName>
        <fullName evidence="2">Uncharacterized protein</fullName>
    </submittedName>
</protein>
<reference evidence="2" key="1">
    <citation type="submission" date="2020-05" db="EMBL/GenBank/DDBJ databases">
        <authorList>
            <person name="Chiriac C."/>
            <person name="Salcher M."/>
            <person name="Ghai R."/>
            <person name="Kavagutti S V."/>
        </authorList>
    </citation>
    <scope>NUCLEOTIDE SEQUENCE</scope>
</reference>
<accession>A0A6J5PZM8</accession>
<feature type="compositionally biased region" description="Low complexity" evidence="1">
    <location>
        <begin position="61"/>
        <end position="73"/>
    </location>
</feature>